<evidence type="ECO:0000313" key="2">
    <source>
        <dbReference type="EMBL" id="WMV51155.1"/>
    </source>
</evidence>
<dbReference type="Pfam" id="PF17921">
    <property type="entry name" value="Integrase_H2C2"/>
    <property type="match status" value="1"/>
</dbReference>
<evidence type="ECO:0000259" key="1">
    <source>
        <dbReference type="Pfam" id="PF17921"/>
    </source>
</evidence>
<dbReference type="Gene3D" id="1.10.340.70">
    <property type="match status" value="1"/>
</dbReference>
<dbReference type="Proteomes" id="UP001234989">
    <property type="component" value="Chromosome 10"/>
</dbReference>
<name>A0AAF0ZVR4_SOLVR</name>
<sequence length="108" mass="12578">MRKVMSRETPDTTLGTGGVLTFRGRICVPRVDDLIQKVLTKSHCSRYSIHPGVTKMYWYLRKLYWWARRKRDIAEYVSKCQNCQQVCMSTKGVQYCLRECSFLSGSGK</sequence>
<evidence type="ECO:0000313" key="3">
    <source>
        <dbReference type="Proteomes" id="UP001234989"/>
    </source>
</evidence>
<dbReference type="AlphaFoldDB" id="A0AAF0ZVR4"/>
<protein>
    <recommendedName>
        <fullName evidence="1">Integrase zinc-binding domain-containing protein</fullName>
    </recommendedName>
</protein>
<accession>A0AAF0ZVR4</accession>
<feature type="domain" description="Integrase zinc-binding" evidence="1">
    <location>
        <begin position="33"/>
        <end position="85"/>
    </location>
</feature>
<gene>
    <name evidence="2" type="ORF">MTR67_044540</name>
</gene>
<proteinExistence type="predicted"/>
<keyword evidence="3" id="KW-1185">Reference proteome</keyword>
<reference evidence="2" key="1">
    <citation type="submission" date="2023-08" db="EMBL/GenBank/DDBJ databases">
        <title>A de novo genome assembly of Solanum verrucosum Schlechtendal, a Mexican diploid species geographically isolated from the other diploid A-genome species in potato relatives.</title>
        <authorList>
            <person name="Hosaka K."/>
        </authorList>
    </citation>
    <scope>NUCLEOTIDE SEQUENCE</scope>
    <source>
        <tissue evidence="2">Young leaves</tissue>
    </source>
</reference>
<dbReference type="InterPro" id="IPR041588">
    <property type="entry name" value="Integrase_H2C2"/>
</dbReference>
<dbReference type="EMBL" id="CP133621">
    <property type="protein sequence ID" value="WMV51155.1"/>
    <property type="molecule type" value="Genomic_DNA"/>
</dbReference>
<organism evidence="2 3">
    <name type="scientific">Solanum verrucosum</name>
    <dbReference type="NCBI Taxonomy" id="315347"/>
    <lineage>
        <taxon>Eukaryota</taxon>
        <taxon>Viridiplantae</taxon>
        <taxon>Streptophyta</taxon>
        <taxon>Embryophyta</taxon>
        <taxon>Tracheophyta</taxon>
        <taxon>Spermatophyta</taxon>
        <taxon>Magnoliopsida</taxon>
        <taxon>eudicotyledons</taxon>
        <taxon>Gunneridae</taxon>
        <taxon>Pentapetalae</taxon>
        <taxon>asterids</taxon>
        <taxon>lamiids</taxon>
        <taxon>Solanales</taxon>
        <taxon>Solanaceae</taxon>
        <taxon>Solanoideae</taxon>
        <taxon>Solaneae</taxon>
        <taxon>Solanum</taxon>
    </lineage>
</organism>